<proteinExistence type="predicted"/>
<comment type="caution">
    <text evidence="2">The sequence shown here is derived from an EMBL/GenBank/DDBJ whole genome shotgun (WGS) entry which is preliminary data.</text>
</comment>
<feature type="compositionally biased region" description="Basic and acidic residues" evidence="1">
    <location>
        <begin position="76"/>
        <end position="87"/>
    </location>
</feature>
<feature type="compositionally biased region" description="Basic residues" evidence="1">
    <location>
        <begin position="56"/>
        <end position="67"/>
    </location>
</feature>
<gene>
    <name evidence="2" type="ORF">HMPREF1555_01856</name>
</gene>
<sequence>LFSLQTNLSKSFLNRFDKKTAPEEKDPPKKEDKRERIYDIVRARKRDPKGAQKKQNEKRKKILRKKTFQSQKGGRLRKEEDTKGREG</sequence>
<organism evidence="2 3">
    <name type="scientific">Porphyromonas gingivalis F0570</name>
    <dbReference type="NCBI Taxonomy" id="1227271"/>
    <lineage>
        <taxon>Bacteria</taxon>
        <taxon>Pseudomonadati</taxon>
        <taxon>Bacteroidota</taxon>
        <taxon>Bacteroidia</taxon>
        <taxon>Bacteroidales</taxon>
        <taxon>Porphyromonadaceae</taxon>
        <taxon>Porphyromonas</taxon>
    </lineage>
</organism>
<feature type="compositionally biased region" description="Basic and acidic residues" evidence="1">
    <location>
        <begin position="15"/>
        <end position="42"/>
    </location>
</feature>
<dbReference type="EMBL" id="AWUW01000132">
    <property type="protein sequence ID" value="ERJ64456.1"/>
    <property type="molecule type" value="Genomic_DNA"/>
</dbReference>
<feature type="non-terminal residue" evidence="2">
    <location>
        <position position="1"/>
    </location>
</feature>
<name>A0A0E2LNE1_PORGN</name>
<evidence type="ECO:0000313" key="3">
    <source>
        <dbReference type="Proteomes" id="UP000016630"/>
    </source>
</evidence>
<evidence type="ECO:0000313" key="2">
    <source>
        <dbReference type="EMBL" id="ERJ64456.1"/>
    </source>
</evidence>
<feature type="region of interest" description="Disordered" evidence="1">
    <location>
        <begin position="15"/>
        <end position="87"/>
    </location>
</feature>
<dbReference type="HOGENOM" id="CLU_2474247_0_0_10"/>
<reference evidence="2 3" key="1">
    <citation type="submission" date="2013-06" db="EMBL/GenBank/DDBJ databases">
        <authorList>
            <person name="Weinstock G."/>
            <person name="Sodergren E."/>
            <person name="Lobos E.A."/>
            <person name="Fulton L."/>
            <person name="Fulton R."/>
            <person name="Courtney L."/>
            <person name="Fronick C."/>
            <person name="O'Laughlin M."/>
            <person name="Godfrey J."/>
            <person name="Wilson R.M."/>
            <person name="Miner T."/>
            <person name="Farmer C."/>
            <person name="Delehaunty K."/>
            <person name="Cordes M."/>
            <person name="Minx P."/>
            <person name="Tomlinson C."/>
            <person name="Chen J."/>
            <person name="Wollam A."/>
            <person name="Pepin K.H."/>
            <person name="Bhonagiri V."/>
            <person name="Zhang X."/>
            <person name="Warren W."/>
            <person name="Mitreva M."/>
            <person name="Mardis E.R."/>
            <person name="Wilson R.K."/>
        </authorList>
    </citation>
    <scope>NUCLEOTIDE SEQUENCE [LARGE SCALE GENOMIC DNA]</scope>
    <source>
        <strain evidence="2 3">F0570</strain>
    </source>
</reference>
<accession>A0A0E2LNE1</accession>
<dbReference type="Proteomes" id="UP000016630">
    <property type="component" value="Unassembled WGS sequence"/>
</dbReference>
<dbReference type="AlphaFoldDB" id="A0A0E2LNE1"/>
<protein>
    <submittedName>
        <fullName evidence="2">Uncharacterized protein</fullName>
    </submittedName>
</protein>
<evidence type="ECO:0000256" key="1">
    <source>
        <dbReference type="SAM" id="MobiDB-lite"/>
    </source>
</evidence>